<dbReference type="EMBL" id="NUFN01000068">
    <property type="protein sequence ID" value="PGH77906.1"/>
    <property type="molecule type" value="Genomic_DNA"/>
</dbReference>
<comment type="caution">
    <text evidence="2">The sequence shown here is derived from an EMBL/GenBank/DDBJ whole genome shotgun (WGS) entry which is preliminary data.</text>
</comment>
<reference evidence="2 3" key="1">
    <citation type="submission" date="2017-09" db="EMBL/GenBank/DDBJ databases">
        <title>Large-scale bioinformatics analysis of Bacillus genomes uncovers conserved roles of natural products in bacterial physiology.</title>
        <authorList>
            <consortium name="Agbiome Team Llc"/>
            <person name="Bleich R.M."/>
            <person name="Grubbs K.J."/>
            <person name="Santa Maria K.C."/>
            <person name="Allen S.E."/>
            <person name="Farag S."/>
            <person name="Shank E.A."/>
            <person name="Bowers A."/>
        </authorList>
    </citation>
    <scope>NUCLEOTIDE SEQUENCE [LARGE SCALE GENOMIC DNA]</scope>
    <source>
        <strain evidence="2 3">AFS058004</strain>
    </source>
</reference>
<feature type="transmembrane region" description="Helical" evidence="1">
    <location>
        <begin position="198"/>
        <end position="220"/>
    </location>
</feature>
<sequence>MDELQRTLSELFQAGIENNAVMNMFFDDYVTFHWVRIIFGSILTLAIICTSVFLLRKARKTPAAYGFEKRVFKIFGVAGIVISLAFLVIIYANIATVDNPVRGFGWFIEDFAASKGNIYSDEMRSTFNDWLQLGTGDMPAIIATEIQALGNAYRLKVVAFGISGMLIFATSVWIWRTLIKKSREFERVNGRFTEKDRLTLFSGSNLGIFTIVCSFVLIVMTEISLRWVVSPSTVFLMNFM</sequence>
<keyword evidence="1" id="KW-1133">Transmembrane helix</keyword>
<name>A0A9X7GG68_BACTU</name>
<protein>
    <submittedName>
        <fullName evidence="2">Uncharacterized protein</fullName>
    </submittedName>
</protein>
<proteinExistence type="predicted"/>
<feature type="transmembrane region" description="Helical" evidence="1">
    <location>
        <begin position="75"/>
        <end position="94"/>
    </location>
</feature>
<accession>A0A9X7GG68</accession>
<evidence type="ECO:0000313" key="2">
    <source>
        <dbReference type="EMBL" id="PGH77906.1"/>
    </source>
</evidence>
<evidence type="ECO:0000313" key="3">
    <source>
        <dbReference type="Proteomes" id="UP000222944"/>
    </source>
</evidence>
<feature type="transmembrane region" description="Helical" evidence="1">
    <location>
        <begin position="34"/>
        <end position="55"/>
    </location>
</feature>
<evidence type="ECO:0000256" key="1">
    <source>
        <dbReference type="SAM" id="Phobius"/>
    </source>
</evidence>
<keyword evidence="1" id="KW-0812">Transmembrane</keyword>
<organism evidence="2 3">
    <name type="scientific">Bacillus thuringiensis</name>
    <dbReference type="NCBI Taxonomy" id="1428"/>
    <lineage>
        <taxon>Bacteria</taxon>
        <taxon>Bacillati</taxon>
        <taxon>Bacillota</taxon>
        <taxon>Bacilli</taxon>
        <taxon>Bacillales</taxon>
        <taxon>Bacillaceae</taxon>
        <taxon>Bacillus</taxon>
        <taxon>Bacillus cereus group</taxon>
    </lineage>
</organism>
<dbReference type="Proteomes" id="UP000222944">
    <property type="component" value="Unassembled WGS sequence"/>
</dbReference>
<feature type="transmembrane region" description="Helical" evidence="1">
    <location>
        <begin position="157"/>
        <end position="178"/>
    </location>
</feature>
<keyword evidence="1" id="KW-0472">Membrane</keyword>
<gene>
    <name evidence="2" type="ORF">CN899_29435</name>
</gene>
<dbReference type="RefSeq" id="WP_098866927.1">
    <property type="nucleotide sequence ID" value="NZ_NUFN01000068.1"/>
</dbReference>
<dbReference type="AlphaFoldDB" id="A0A9X7GG68"/>